<evidence type="ECO:0000256" key="5">
    <source>
        <dbReference type="ARBA" id="ARBA00023002"/>
    </source>
</evidence>
<dbReference type="OrthoDB" id="66881at2759"/>
<evidence type="ECO:0000256" key="2">
    <source>
        <dbReference type="ARBA" id="ARBA00022630"/>
    </source>
</evidence>
<protein>
    <submittedName>
        <fullName evidence="8">Flavin monooxygenase-like protein</fullName>
    </submittedName>
</protein>
<organism evidence="8 9">
    <name type="scientific">Thelonectria olida</name>
    <dbReference type="NCBI Taxonomy" id="1576542"/>
    <lineage>
        <taxon>Eukaryota</taxon>
        <taxon>Fungi</taxon>
        <taxon>Dikarya</taxon>
        <taxon>Ascomycota</taxon>
        <taxon>Pezizomycotina</taxon>
        <taxon>Sordariomycetes</taxon>
        <taxon>Hypocreomycetidae</taxon>
        <taxon>Hypocreales</taxon>
        <taxon>Nectriaceae</taxon>
        <taxon>Thelonectria</taxon>
    </lineage>
</organism>
<accession>A0A9P9ALC5</accession>
<dbReference type="PRINTS" id="PR00370">
    <property type="entry name" value="FMOXYGENASE"/>
</dbReference>
<evidence type="ECO:0000256" key="6">
    <source>
        <dbReference type="SAM" id="Coils"/>
    </source>
</evidence>
<feature type="chain" id="PRO_5040455770" evidence="7">
    <location>
        <begin position="23"/>
        <end position="536"/>
    </location>
</feature>
<dbReference type="SUPFAM" id="SSF51905">
    <property type="entry name" value="FAD/NAD(P)-binding domain"/>
    <property type="match status" value="3"/>
</dbReference>
<feature type="signal peptide" evidence="7">
    <location>
        <begin position="1"/>
        <end position="22"/>
    </location>
</feature>
<dbReference type="AlphaFoldDB" id="A0A9P9ALC5"/>
<comment type="caution">
    <text evidence="8">The sequence shown here is derived from an EMBL/GenBank/DDBJ whole genome shotgun (WGS) entry which is preliminary data.</text>
</comment>
<keyword evidence="9" id="KW-1185">Reference proteome</keyword>
<keyword evidence="6" id="KW-0175">Coiled coil</keyword>
<dbReference type="GO" id="GO:0050660">
    <property type="term" value="F:flavin adenine dinucleotide binding"/>
    <property type="evidence" value="ECO:0007669"/>
    <property type="project" value="InterPro"/>
</dbReference>
<dbReference type="EMBL" id="JAGPYM010000025">
    <property type="protein sequence ID" value="KAH6880750.1"/>
    <property type="molecule type" value="Genomic_DNA"/>
</dbReference>
<keyword evidence="3" id="KW-0274">FAD</keyword>
<evidence type="ECO:0000313" key="9">
    <source>
        <dbReference type="Proteomes" id="UP000777438"/>
    </source>
</evidence>
<comment type="similarity">
    <text evidence="1">Belongs to the FMO family.</text>
</comment>
<dbReference type="InterPro" id="IPR036188">
    <property type="entry name" value="FAD/NAD-bd_sf"/>
</dbReference>
<dbReference type="GO" id="GO:0050661">
    <property type="term" value="F:NADP binding"/>
    <property type="evidence" value="ECO:0007669"/>
    <property type="project" value="InterPro"/>
</dbReference>
<evidence type="ECO:0000256" key="1">
    <source>
        <dbReference type="ARBA" id="ARBA00009183"/>
    </source>
</evidence>
<feature type="coiled-coil region" evidence="6">
    <location>
        <begin position="509"/>
        <end position="536"/>
    </location>
</feature>
<dbReference type="InterPro" id="IPR020946">
    <property type="entry name" value="Flavin_mOase-like"/>
</dbReference>
<dbReference type="Gene3D" id="3.50.50.60">
    <property type="entry name" value="FAD/NAD(P)-binding domain"/>
    <property type="match status" value="1"/>
</dbReference>
<dbReference type="InterPro" id="IPR000960">
    <property type="entry name" value="Flavin_mOase"/>
</dbReference>
<dbReference type="PANTHER" id="PTHR23023">
    <property type="entry name" value="DIMETHYLANILINE MONOOXYGENASE"/>
    <property type="match status" value="1"/>
</dbReference>
<gene>
    <name evidence="8" type="ORF">B0T10DRAFT_463821</name>
</gene>
<keyword evidence="5" id="KW-0560">Oxidoreductase</keyword>
<keyword evidence="2" id="KW-0285">Flavoprotein</keyword>
<keyword evidence="7" id="KW-0732">Signal</keyword>
<evidence type="ECO:0000256" key="4">
    <source>
        <dbReference type="ARBA" id="ARBA00022857"/>
    </source>
</evidence>
<proteinExistence type="inferred from homology"/>
<evidence type="ECO:0000256" key="7">
    <source>
        <dbReference type="SAM" id="SignalP"/>
    </source>
</evidence>
<sequence length="536" mass="59309">MDSQTSPTVAVIGLGVLGLVALKNLTEEGFDVTGFDSNGYVGGLWHYTDEDKTSVLPTTVINISKERGCFTDFPFPDDTPSHCTSGHVEQYLESYVKHFNLGPRLRLNTKVNIVKRDEDKDRWVVDVQGSGPEYFDKVIIAAGINSRPHLPKLDGLEKFEGEVLHSRAFKREAETRDARPELFKGKKVVVVGMGNTGADTAAALAGVADKVSISHNHGAFVLPRVANGVPFDHTMTARKSAMMGFLELNMPAFAQFLFDTMLKKMQDKAFTLRPEWKMSPAPSSRHAVPIISDNLVRLLEAGEIQSVVGLKRVSGPKEVELDDGTLLKADVIIWATGYKTEFSVLDPSVDPTRHANPAWENAIGSRGKPLPRLYQNVFSLDHPDSLAFMGCVAFATGAFPLYDLCSMAVAQIWKANSPLPTLEEMNKAVDRQHEFICGIAKEGSAVPGWVRQGEWVAWANEAAGAGVNEHLGWGMAGWKFYFQDRALYKLLMDGIYLPAIWRVFDGDKRKKWEGARAEIEKVNAEAEARREQKKTN</sequence>
<reference evidence="8 9" key="1">
    <citation type="journal article" date="2021" name="Nat. Commun.">
        <title>Genetic determinants of endophytism in the Arabidopsis root mycobiome.</title>
        <authorList>
            <person name="Mesny F."/>
            <person name="Miyauchi S."/>
            <person name="Thiergart T."/>
            <person name="Pickel B."/>
            <person name="Atanasova L."/>
            <person name="Karlsson M."/>
            <person name="Huettel B."/>
            <person name="Barry K.W."/>
            <person name="Haridas S."/>
            <person name="Chen C."/>
            <person name="Bauer D."/>
            <person name="Andreopoulos W."/>
            <person name="Pangilinan J."/>
            <person name="LaButti K."/>
            <person name="Riley R."/>
            <person name="Lipzen A."/>
            <person name="Clum A."/>
            <person name="Drula E."/>
            <person name="Henrissat B."/>
            <person name="Kohler A."/>
            <person name="Grigoriev I.V."/>
            <person name="Martin F.M."/>
            <person name="Hacquard S."/>
        </authorList>
    </citation>
    <scope>NUCLEOTIDE SEQUENCE [LARGE SCALE GENOMIC DNA]</scope>
    <source>
        <strain evidence="8 9">MPI-CAGE-CH-0241</strain>
    </source>
</reference>
<dbReference type="PIRSF" id="PIRSF000332">
    <property type="entry name" value="FMO"/>
    <property type="match status" value="1"/>
</dbReference>
<dbReference type="Proteomes" id="UP000777438">
    <property type="component" value="Unassembled WGS sequence"/>
</dbReference>
<dbReference type="GO" id="GO:0004499">
    <property type="term" value="F:N,N-dimethylaniline monooxygenase activity"/>
    <property type="evidence" value="ECO:0007669"/>
    <property type="project" value="InterPro"/>
</dbReference>
<evidence type="ECO:0000256" key="3">
    <source>
        <dbReference type="ARBA" id="ARBA00022827"/>
    </source>
</evidence>
<name>A0A9P9ALC5_9HYPO</name>
<evidence type="ECO:0000313" key="8">
    <source>
        <dbReference type="EMBL" id="KAH6880750.1"/>
    </source>
</evidence>
<dbReference type="InterPro" id="IPR050346">
    <property type="entry name" value="FMO-like"/>
</dbReference>
<keyword evidence="4" id="KW-0521">NADP</keyword>
<dbReference type="Pfam" id="PF00743">
    <property type="entry name" value="FMO-like"/>
    <property type="match status" value="1"/>
</dbReference>
<keyword evidence="8" id="KW-0503">Monooxygenase</keyword>